<gene>
    <name evidence="5" type="primary">fbiD</name>
    <name evidence="6" type="ORF">LARV_02480</name>
</gene>
<dbReference type="STRING" id="360412.LARV_02480"/>
<evidence type="ECO:0000313" key="7">
    <source>
        <dbReference type="Proteomes" id="UP000055060"/>
    </source>
</evidence>
<evidence type="ECO:0000256" key="1">
    <source>
        <dbReference type="ARBA" id="ARBA00022679"/>
    </source>
</evidence>
<dbReference type="HAMAP" id="MF_02114">
    <property type="entry name" value="CofC"/>
    <property type="match status" value="1"/>
</dbReference>
<accession>A0A0S7BKF4</accession>
<keyword evidence="2 5" id="KW-0548">Nucleotidyltransferase</keyword>
<evidence type="ECO:0000256" key="4">
    <source>
        <dbReference type="ARBA" id="ARBA00023134"/>
    </source>
</evidence>
<comment type="function">
    <text evidence="5">Guanylyltransferase that catalyzes the activation of phosphoenolpyruvate (PEP) as enolpyruvoyl-2-diphospho-5'-guanosine, via the condensation of PEP with GTP. It is involved in the biosynthesis of coenzyme F420, a hydride carrier cofactor.</text>
</comment>
<dbReference type="UniPathway" id="UPA00071"/>
<comment type="pathway">
    <text evidence="5">Cofactor biosynthesis; coenzyme F420 biosynthesis.</text>
</comment>
<dbReference type="Gene3D" id="3.90.550.10">
    <property type="entry name" value="Spore Coat Polysaccharide Biosynthesis Protein SpsA, Chain A"/>
    <property type="match status" value="1"/>
</dbReference>
<dbReference type="AlphaFoldDB" id="A0A0S7BKF4"/>
<proteinExistence type="inferred from homology"/>
<dbReference type="GO" id="GO:0052645">
    <property type="term" value="P:F420-0 metabolic process"/>
    <property type="evidence" value="ECO:0007669"/>
    <property type="project" value="UniProtKB-UniRule"/>
</dbReference>
<organism evidence="6">
    <name type="scientific">Longilinea arvoryzae</name>
    <dbReference type="NCBI Taxonomy" id="360412"/>
    <lineage>
        <taxon>Bacteria</taxon>
        <taxon>Bacillati</taxon>
        <taxon>Chloroflexota</taxon>
        <taxon>Anaerolineae</taxon>
        <taxon>Anaerolineales</taxon>
        <taxon>Anaerolineaceae</taxon>
        <taxon>Longilinea</taxon>
    </lineage>
</organism>
<dbReference type="PANTHER" id="PTHR40392">
    <property type="entry name" value="2-PHOSPHO-L-LACTATE GUANYLYLTRANSFERASE"/>
    <property type="match status" value="1"/>
</dbReference>
<keyword evidence="4 5" id="KW-0342">GTP-binding</keyword>
<evidence type="ECO:0000313" key="6">
    <source>
        <dbReference type="EMBL" id="GAP14706.1"/>
    </source>
</evidence>
<dbReference type="NCBIfam" id="TIGR03552">
    <property type="entry name" value="F420_cofC"/>
    <property type="match status" value="1"/>
</dbReference>
<dbReference type="EMBL" id="DF967972">
    <property type="protein sequence ID" value="GAP14706.1"/>
    <property type="molecule type" value="Genomic_DNA"/>
</dbReference>
<dbReference type="Proteomes" id="UP000055060">
    <property type="component" value="Unassembled WGS sequence"/>
</dbReference>
<protein>
    <recommendedName>
        <fullName evidence="5">Phosphoenolpyruvate guanylyltransferase</fullName>
        <shortName evidence="5">PEP guanylyltransferase</shortName>
        <ecNumber evidence="5">2.7.7.105</ecNumber>
    </recommendedName>
</protein>
<dbReference type="SUPFAM" id="SSF53448">
    <property type="entry name" value="Nucleotide-diphospho-sugar transferases"/>
    <property type="match status" value="1"/>
</dbReference>
<dbReference type="InterPro" id="IPR029044">
    <property type="entry name" value="Nucleotide-diphossugar_trans"/>
</dbReference>
<dbReference type="InterPro" id="IPR002835">
    <property type="entry name" value="CofC"/>
</dbReference>
<dbReference type="GO" id="GO:0005525">
    <property type="term" value="F:GTP binding"/>
    <property type="evidence" value="ECO:0007669"/>
    <property type="project" value="UniProtKB-KW"/>
</dbReference>
<dbReference type="RefSeq" id="WP_075073942.1">
    <property type="nucleotide sequence ID" value="NZ_DF967972.1"/>
</dbReference>
<reference evidence="6" key="1">
    <citation type="submission" date="2015-07" db="EMBL/GenBank/DDBJ databases">
        <title>Draft Genome Sequences of Anaerolinea thermolimosa IMO-1, Bellilinea caldifistulae GOMI-1, Leptolinea tardivitalis YMTK-2, Levilinea saccharolytica KIBI-1,Longilinea arvoryzae KOME-1, Previously Described as Members of the Anaerolineaceae (Chloroflexi).</title>
        <authorList>
            <person name="Sekiguchi Y."/>
            <person name="Ohashi A."/>
            <person name="Matsuura N."/>
            <person name="Tourlousse M.D."/>
        </authorList>
    </citation>
    <scope>NUCLEOTIDE SEQUENCE [LARGE SCALE GENOMIC DNA]</scope>
    <source>
        <strain evidence="6">KOME-1</strain>
    </source>
</reference>
<dbReference type="OrthoDB" id="9151145at2"/>
<keyword evidence="3 5" id="KW-0547">Nucleotide-binding</keyword>
<evidence type="ECO:0000256" key="5">
    <source>
        <dbReference type="HAMAP-Rule" id="MF_02114"/>
    </source>
</evidence>
<comment type="similarity">
    <text evidence="5">Belongs to the CofC family.</text>
</comment>
<evidence type="ECO:0000256" key="3">
    <source>
        <dbReference type="ARBA" id="ARBA00022741"/>
    </source>
</evidence>
<dbReference type="PANTHER" id="PTHR40392:SF1">
    <property type="entry name" value="2-PHOSPHO-L-LACTATE GUANYLYLTRANSFERASE"/>
    <property type="match status" value="1"/>
</dbReference>
<keyword evidence="1 5" id="KW-0808">Transferase</keyword>
<dbReference type="Pfam" id="PF01983">
    <property type="entry name" value="CofC"/>
    <property type="match status" value="1"/>
</dbReference>
<sequence length="203" mass="22366">MSLWAIIPVKPLRRGKSRLAGVLTEEERTMLNVTLLENTLRTLKQVKEIDQILVVSRDTGALALAREFKARTVQEGKPGLNTALKRATIVARGFAAQDVMILPADLPLINVEDVQTLIGYLSKPPVVVVAPDRRNDGTNALLVSPAGSIDYMYGVGSFKKHVDQARVKGMRVEVCNLQSFALDLDIPEDLELLNQIQAIKIRS</sequence>
<dbReference type="GO" id="GO:0043814">
    <property type="term" value="F:phospholactate guanylyltransferase activity"/>
    <property type="evidence" value="ECO:0007669"/>
    <property type="project" value="InterPro"/>
</dbReference>
<keyword evidence="7" id="KW-1185">Reference proteome</keyword>
<name>A0A0S7BKF4_9CHLR</name>
<evidence type="ECO:0000256" key="2">
    <source>
        <dbReference type="ARBA" id="ARBA00022695"/>
    </source>
</evidence>
<dbReference type="EC" id="2.7.7.105" evidence="5"/>
<comment type="catalytic activity">
    <reaction evidence="5">
        <text>phosphoenolpyruvate + GTP + H(+) = enolpyruvoyl-2-diphospho-5'-guanosine + diphosphate</text>
        <dbReference type="Rhea" id="RHEA:30519"/>
        <dbReference type="ChEBI" id="CHEBI:15378"/>
        <dbReference type="ChEBI" id="CHEBI:33019"/>
        <dbReference type="ChEBI" id="CHEBI:37565"/>
        <dbReference type="ChEBI" id="CHEBI:58702"/>
        <dbReference type="ChEBI" id="CHEBI:143701"/>
        <dbReference type="EC" id="2.7.7.105"/>
    </reaction>
</comment>